<evidence type="ECO:0000313" key="3">
    <source>
        <dbReference type="EMBL" id="CAF3645372.1"/>
    </source>
</evidence>
<keyword evidence="1" id="KW-0040">ANK repeat</keyword>
<gene>
    <name evidence="3" type="ORF">OKA104_LOCUS8891</name>
</gene>
<dbReference type="Proteomes" id="UP000663881">
    <property type="component" value="Unassembled WGS sequence"/>
</dbReference>
<reference evidence="3" key="1">
    <citation type="submission" date="2021-02" db="EMBL/GenBank/DDBJ databases">
        <authorList>
            <person name="Nowell W R."/>
        </authorList>
    </citation>
    <scope>NUCLEOTIDE SEQUENCE</scope>
</reference>
<evidence type="ECO:0000256" key="1">
    <source>
        <dbReference type="PROSITE-ProRule" id="PRU00023"/>
    </source>
</evidence>
<dbReference type="Pfam" id="PF00023">
    <property type="entry name" value="Ank"/>
    <property type="match status" value="1"/>
</dbReference>
<comment type="caution">
    <text evidence="3">The sequence shown here is derived from an EMBL/GenBank/DDBJ whole genome shotgun (WGS) entry which is preliminary data.</text>
</comment>
<dbReference type="AlphaFoldDB" id="A0A818QWC0"/>
<accession>A0A818QWC0</accession>
<dbReference type="PROSITE" id="PS50088">
    <property type="entry name" value="ANK_REPEAT"/>
    <property type="match status" value="1"/>
</dbReference>
<protein>
    <submittedName>
        <fullName evidence="3">Uncharacterized protein</fullName>
    </submittedName>
</protein>
<feature type="region of interest" description="Disordered" evidence="2">
    <location>
        <begin position="399"/>
        <end position="422"/>
    </location>
</feature>
<name>A0A818QWC0_9BILA</name>
<dbReference type="SUPFAM" id="SSF48403">
    <property type="entry name" value="Ankyrin repeat"/>
    <property type="match status" value="1"/>
</dbReference>
<proteinExistence type="predicted"/>
<organism evidence="3 4">
    <name type="scientific">Adineta steineri</name>
    <dbReference type="NCBI Taxonomy" id="433720"/>
    <lineage>
        <taxon>Eukaryota</taxon>
        <taxon>Metazoa</taxon>
        <taxon>Spiralia</taxon>
        <taxon>Gnathifera</taxon>
        <taxon>Rotifera</taxon>
        <taxon>Eurotatoria</taxon>
        <taxon>Bdelloidea</taxon>
        <taxon>Adinetida</taxon>
        <taxon>Adinetidae</taxon>
        <taxon>Adineta</taxon>
    </lineage>
</organism>
<evidence type="ECO:0000313" key="4">
    <source>
        <dbReference type="Proteomes" id="UP000663881"/>
    </source>
</evidence>
<feature type="compositionally biased region" description="Basic and acidic residues" evidence="2">
    <location>
        <begin position="404"/>
        <end position="418"/>
    </location>
</feature>
<evidence type="ECO:0000256" key="2">
    <source>
        <dbReference type="SAM" id="MobiDB-lite"/>
    </source>
</evidence>
<dbReference type="InterPro" id="IPR002110">
    <property type="entry name" value="Ankyrin_rpt"/>
</dbReference>
<dbReference type="InterPro" id="IPR036770">
    <property type="entry name" value="Ankyrin_rpt-contain_sf"/>
</dbReference>
<dbReference type="Gene3D" id="1.25.40.20">
    <property type="entry name" value="Ankyrin repeat-containing domain"/>
    <property type="match status" value="1"/>
</dbReference>
<sequence>MRDLDSRSSIALNFIMKIAVNSLLSLLDVGTGFCYWLLGRDLLEEEIKRIQELFIKVQKPEDEYDLIDELNNLSPGKDLLLVCDRKNHNLVQWCVLNHYIQALIVLLEYGCNPTRTGLSGYDLPLALACCLGHMDVIQLLLDYGANPSESTILSTDILKYLSQKTDKERYLKLIDLFKYRNCVTSLSIVLTFDDLSMFRLLMGETIRSLSISNSSTSSLSSINMIQQTIDDSNIKISETDYDIFREKLKIENYVTNIISQENDECMEQQQQQQQNQQNIITNDNLSDYTDHGHFFSFCDTIDAESAVVNHDDGIQVSLFLFFRSKKKTTTTVTAALSDKSNQVERIHEEEVFIPGATTDGGYYTVDGSSGRIKTQALSTAPVDRQQLREIHIEENIQNSCTGGTERESGRTQRSEVISRTKSHQQLNKLNNNNYNSMHRHSLPINVYDHMNDQPSKRFRSTSSFLLSNMSNSTKHTAYLLRLLHQMIEREAATILEYFLKRHLDEFNDHFHKAASSSDIQLKTYELLSNIKSDRIYNVLLSSNCAYFNTVTTSLCDRENNTLVHSLLGQNPLKYQPTEMIKMVERYMTCGLKEFINRPNLSNHCMIQILLCNEHFLKMIFFPRSPQASSKYSSINADTLNLLSPLYDREIVEKWRHSYLILIEILIKYGARIDIPAGSYRNSLDCLLSSLIDLAKRLISIPSIFDMKYLKRLIIILLSSFNQTKTRLIYFKYNIERLIQLLYTIHINNDDLSDILSIIHLLLQYEYQPLKLNTNTIMHFFKLWLTNPNFLCSSLIGKDLFMQQFLTIIIRRISLPLQIIDNPLLLRSTSNLSRKSSLTSNDNDICLQNLFLILLNLITFSQTCLQIHSIYELILIFLNHTTIDIINTDLSQLPIVYLCLQIKITNYCLLIPFIDLFTMIHSSIMINKTKDTLSQISVKRLSIDLYKYFLSIETSKISVRSLRHISTKYLYHNLQKPFFDSVTNLPIGDALKQRLIHFYDI</sequence>
<dbReference type="EMBL" id="CAJOAY010000368">
    <property type="protein sequence ID" value="CAF3645372.1"/>
    <property type="molecule type" value="Genomic_DNA"/>
</dbReference>
<dbReference type="SMART" id="SM00248">
    <property type="entry name" value="ANK"/>
    <property type="match status" value="2"/>
</dbReference>
<feature type="repeat" description="ANK" evidence="1">
    <location>
        <begin position="124"/>
        <end position="152"/>
    </location>
</feature>